<dbReference type="InterPro" id="IPR054505">
    <property type="entry name" value="Myb_DNA-bind_8"/>
</dbReference>
<name>A0A162BE27_PENCH</name>
<dbReference type="EMBL" id="CM002801">
    <property type="protein sequence ID" value="KZN83949.1"/>
    <property type="molecule type" value="Genomic_DNA"/>
</dbReference>
<evidence type="ECO:0000313" key="3">
    <source>
        <dbReference type="EMBL" id="KZN83949.1"/>
    </source>
</evidence>
<dbReference type="Proteomes" id="UP000076449">
    <property type="component" value="Chromosome IV"/>
</dbReference>
<accession>A0A162BE27</accession>
<evidence type="ECO:0000256" key="1">
    <source>
        <dbReference type="SAM" id="MobiDB-lite"/>
    </source>
</evidence>
<dbReference type="AlphaFoldDB" id="A0A162BE27"/>
<dbReference type="PhylomeDB" id="A0A162BE27"/>
<feature type="region of interest" description="Disordered" evidence="1">
    <location>
        <begin position="1"/>
        <end position="36"/>
    </location>
</feature>
<feature type="region of interest" description="Disordered" evidence="1">
    <location>
        <begin position="84"/>
        <end position="109"/>
    </location>
</feature>
<feature type="domain" description="Myb-like DNA-binding" evidence="2">
    <location>
        <begin position="40"/>
        <end position="81"/>
    </location>
</feature>
<sequence>MAPPTKPNTKGNQAAKVPRLKLSLKAQPKAQPKATSKVSDEVFLLTLLKGIKVDHEAAAAALGVKKPASRMRYTRLQQKYGFKAVGQREKEAPANNADVTEGGAEEKTA</sequence>
<evidence type="ECO:0000259" key="2">
    <source>
        <dbReference type="Pfam" id="PF22980"/>
    </source>
</evidence>
<protein>
    <recommendedName>
        <fullName evidence="2">Myb-like DNA-binding domain-containing protein</fullName>
    </recommendedName>
</protein>
<reference evidence="3" key="1">
    <citation type="journal article" date="2014" name="Genome Announc.">
        <title>Complete sequencing and chromosome-scale genome assembly of the industrial progenitor strain P2niaD18 from the penicillin producer Penicillium chrysogenum.</title>
        <authorList>
            <person name="Specht T."/>
            <person name="Dahlmann T.A."/>
            <person name="Zadra I."/>
            <person name="Kurnsteiner H."/>
            <person name="Kuck U."/>
        </authorList>
    </citation>
    <scope>NUCLEOTIDE SEQUENCE [LARGE SCALE GENOMIC DNA]</scope>
    <source>
        <strain evidence="3">P2niaD18</strain>
    </source>
</reference>
<organism evidence="3">
    <name type="scientific">Penicillium chrysogenum</name>
    <name type="common">Penicillium notatum</name>
    <dbReference type="NCBI Taxonomy" id="5076"/>
    <lineage>
        <taxon>Eukaryota</taxon>
        <taxon>Fungi</taxon>
        <taxon>Dikarya</taxon>
        <taxon>Ascomycota</taxon>
        <taxon>Pezizomycotina</taxon>
        <taxon>Eurotiomycetes</taxon>
        <taxon>Eurotiomycetidae</taxon>
        <taxon>Eurotiales</taxon>
        <taxon>Aspergillaceae</taxon>
        <taxon>Penicillium</taxon>
        <taxon>Penicillium chrysogenum species complex</taxon>
    </lineage>
</organism>
<dbReference type="Pfam" id="PF22980">
    <property type="entry name" value="Myb_DNA-bind_8"/>
    <property type="match status" value="1"/>
</dbReference>
<proteinExistence type="predicted"/>
<gene>
    <name evidence="3" type="ORF">EN45_110670</name>
</gene>